<comment type="function">
    <text evidence="5">This is one of the proteins that binds to the 5S RNA in the ribosome where it forms part of the central protuberance.</text>
</comment>
<proteinExistence type="inferred from homology"/>
<sequence length="209" mass="22601">MASNAFELNAEMRERAGKGAARATRRAGRVPAVIYGDKKESVMISVVPLELKRLIQTGSFFSHLVEIKVGGDVHRVIPRDIQMHPVTDRPVHVDFMRISKGSTITVSVPIHFTNELASPGLKFGGVLNTVRHDVELEVSPESIPEFIEVDLTGYEVGDSIHISAIKLPAGATPTITDRDFTIATIAAPTVSKATDDSEAATEEDEGEEA</sequence>
<dbReference type="STRING" id="28181.BEN30_10010"/>
<keyword evidence="4 5" id="KW-0687">Ribonucleoprotein</keyword>
<dbReference type="NCBIfam" id="NF004612">
    <property type="entry name" value="PRK05943.1"/>
    <property type="match status" value="1"/>
</dbReference>
<dbReference type="CDD" id="cd00495">
    <property type="entry name" value="Ribosomal_L25_TL5_CTC"/>
    <property type="match status" value="1"/>
</dbReference>
<dbReference type="InterPro" id="IPR020057">
    <property type="entry name" value="Ribosomal_bL25_b-dom"/>
</dbReference>
<keyword evidence="1 5" id="KW-0699">rRNA-binding</keyword>
<comment type="similarity">
    <text evidence="5">Belongs to the bacterial ribosomal protein bL25 family. CTC subfamily.</text>
</comment>
<dbReference type="PANTHER" id="PTHR33284:SF1">
    <property type="entry name" value="RIBOSOMAL PROTEIN L25_GLN-TRNA SYNTHETASE, ANTI-CODON-BINDING DOMAIN-CONTAINING PROTEIN"/>
    <property type="match status" value="1"/>
</dbReference>
<evidence type="ECO:0000256" key="6">
    <source>
        <dbReference type="SAM" id="MobiDB-lite"/>
    </source>
</evidence>
<evidence type="ECO:0000313" key="9">
    <source>
        <dbReference type="EMBL" id="OEJ67104.1"/>
    </source>
</evidence>
<dbReference type="GO" id="GO:0003735">
    <property type="term" value="F:structural constituent of ribosome"/>
    <property type="evidence" value="ECO:0007669"/>
    <property type="project" value="InterPro"/>
</dbReference>
<organism evidence="9 10">
    <name type="scientific">Magnetovibrio blakemorei</name>
    <dbReference type="NCBI Taxonomy" id="28181"/>
    <lineage>
        <taxon>Bacteria</taxon>
        <taxon>Pseudomonadati</taxon>
        <taxon>Pseudomonadota</taxon>
        <taxon>Alphaproteobacteria</taxon>
        <taxon>Rhodospirillales</taxon>
        <taxon>Magnetovibrionaceae</taxon>
        <taxon>Magnetovibrio</taxon>
    </lineage>
</organism>
<dbReference type="NCBIfam" id="NF004128">
    <property type="entry name" value="PRK05618.1-2"/>
    <property type="match status" value="1"/>
</dbReference>
<dbReference type="Pfam" id="PF01386">
    <property type="entry name" value="Ribosomal_L25p"/>
    <property type="match status" value="1"/>
</dbReference>
<feature type="region of interest" description="Disordered" evidence="6">
    <location>
        <begin position="190"/>
        <end position="209"/>
    </location>
</feature>
<dbReference type="InterPro" id="IPR037121">
    <property type="entry name" value="Ribosomal_bL25_C"/>
</dbReference>
<dbReference type="HAMAP" id="MF_01334">
    <property type="entry name" value="Ribosomal_bL25_CTC"/>
    <property type="match status" value="1"/>
</dbReference>
<reference evidence="10" key="1">
    <citation type="submission" date="2016-07" db="EMBL/GenBank/DDBJ databases">
        <authorList>
            <person name="Florea S."/>
            <person name="Webb J.S."/>
            <person name="Jaromczyk J."/>
            <person name="Schardl C.L."/>
        </authorList>
    </citation>
    <scope>NUCLEOTIDE SEQUENCE [LARGE SCALE GENOMIC DNA]</scope>
    <source>
        <strain evidence="10">MV-1</strain>
    </source>
</reference>
<evidence type="ECO:0000259" key="7">
    <source>
        <dbReference type="Pfam" id="PF01386"/>
    </source>
</evidence>
<dbReference type="GO" id="GO:0006412">
    <property type="term" value="P:translation"/>
    <property type="evidence" value="ECO:0007669"/>
    <property type="project" value="UniProtKB-UniRule"/>
</dbReference>
<accession>A0A1E5Q8I9</accession>
<feature type="domain" description="Large ribosomal subunit protein bL25 L25" evidence="7">
    <location>
        <begin position="8"/>
        <end position="95"/>
    </location>
</feature>
<dbReference type="OrthoDB" id="9806411at2"/>
<evidence type="ECO:0000256" key="2">
    <source>
        <dbReference type="ARBA" id="ARBA00022884"/>
    </source>
</evidence>
<dbReference type="InterPro" id="IPR020056">
    <property type="entry name" value="Rbsml_bL25/Gln-tRNA_synth_N"/>
</dbReference>
<feature type="compositionally biased region" description="Acidic residues" evidence="6">
    <location>
        <begin position="196"/>
        <end position="209"/>
    </location>
</feature>
<dbReference type="SUPFAM" id="SSF50715">
    <property type="entry name" value="Ribosomal protein L25-like"/>
    <property type="match status" value="1"/>
</dbReference>
<evidence type="ECO:0000313" key="10">
    <source>
        <dbReference type="Proteomes" id="UP000095347"/>
    </source>
</evidence>
<gene>
    <name evidence="5" type="primary">rplY</name>
    <name evidence="5" type="synonym">ctc</name>
    <name evidence="9" type="ORF">BEN30_10010</name>
</gene>
<dbReference type="Pfam" id="PF14693">
    <property type="entry name" value="Ribosomal_TL5_C"/>
    <property type="match status" value="1"/>
</dbReference>
<dbReference type="AlphaFoldDB" id="A0A1E5Q8I9"/>
<dbReference type="GO" id="GO:0008097">
    <property type="term" value="F:5S rRNA binding"/>
    <property type="evidence" value="ECO:0007669"/>
    <property type="project" value="InterPro"/>
</dbReference>
<protein>
    <recommendedName>
        <fullName evidence="5">Large ribosomal subunit protein bL25</fullName>
    </recommendedName>
    <alternativeName>
        <fullName evidence="5">General stress protein CTC</fullName>
    </alternativeName>
</protein>
<keyword evidence="2 5" id="KW-0694">RNA-binding</keyword>
<dbReference type="InterPro" id="IPR011035">
    <property type="entry name" value="Ribosomal_bL25/Gln-tRNA_synth"/>
</dbReference>
<evidence type="ECO:0000256" key="5">
    <source>
        <dbReference type="HAMAP-Rule" id="MF_01334"/>
    </source>
</evidence>
<evidence type="ECO:0000256" key="4">
    <source>
        <dbReference type="ARBA" id="ARBA00023274"/>
    </source>
</evidence>
<dbReference type="EMBL" id="MCGG01000025">
    <property type="protein sequence ID" value="OEJ67104.1"/>
    <property type="molecule type" value="Genomic_DNA"/>
</dbReference>
<keyword evidence="10" id="KW-1185">Reference proteome</keyword>
<dbReference type="InterPro" id="IPR001021">
    <property type="entry name" value="Ribosomal_bL25_long"/>
</dbReference>
<keyword evidence="3 5" id="KW-0689">Ribosomal protein</keyword>
<evidence type="ECO:0000259" key="8">
    <source>
        <dbReference type="Pfam" id="PF14693"/>
    </source>
</evidence>
<dbReference type="Proteomes" id="UP000095347">
    <property type="component" value="Unassembled WGS sequence"/>
</dbReference>
<evidence type="ECO:0000256" key="3">
    <source>
        <dbReference type="ARBA" id="ARBA00022980"/>
    </source>
</evidence>
<dbReference type="Gene3D" id="2.170.120.20">
    <property type="entry name" value="Ribosomal protein L25, beta domain"/>
    <property type="match status" value="1"/>
</dbReference>
<name>A0A1E5Q8I9_9PROT</name>
<dbReference type="GO" id="GO:0022625">
    <property type="term" value="C:cytosolic large ribosomal subunit"/>
    <property type="evidence" value="ECO:0007669"/>
    <property type="project" value="TreeGrafter"/>
</dbReference>
<comment type="subunit">
    <text evidence="5">Part of the 50S ribosomal subunit; part of the 5S rRNA/L5/L18/L25 subcomplex. Contacts the 5S rRNA. Binds to the 5S rRNA independently of L5 and L18.</text>
</comment>
<dbReference type="NCBIfam" id="TIGR00731">
    <property type="entry name" value="bL25_bact_ctc"/>
    <property type="match status" value="1"/>
</dbReference>
<dbReference type="InterPro" id="IPR020930">
    <property type="entry name" value="Ribosomal_uL5_bac-type"/>
</dbReference>
<dbReference type="RefSeq" id="WP_069957934.1">
    <property type="nucleotide sequence ID" value="NZ_MCGG01000025.1"/>
</dbReference>
<dbReference type="Gene3D" id="2.40.240.10">
    <property type="entry name" value="Ribosomal Protein L25, Chain P"/>
    <property type="match status" value="1"/>
</dbReference>
<evidence type="ECO:0000256" key="1">
    <source>
        <dbReference type="ARBA" id="ARBA00022730"/>
    </source>
</evidence>
<dbReference type="InterPro" id="IPR029751">
    <property type="entry name" value="Ribosomal_L25_dom"/>
</dbReference>
<feature type="domain" description="Large ribosomal subunit protein bL25 beta" evidence="8">
    <location>
        <begin position="104"/>
        <end position="188"/>
    </location>
</feature>
<comment type="caution">
    <text evidence="9">The sequence shown here is derived from an EMBL/GenBank/DDBJ whole genome shotgun (WGS) entry which is preliminary data.</text>
</comment>
<dbReference type="PANTHER" id="PTHR33284">
    <property type="entry name" value="RIBOSOMAL PROTEIN L25/GLN-TRNA SYNTHETASE, ANTI-CODON-BINDING DOMAIN-CONTAINING PROTEIN"/>
    <property type="match status" value="1"/>
</dbReference>